<dbReference type="PANTHER" id="PTHR47799:SF1">
    <property type="entry name" value="OMEGA-AMIDASE YAFV"/>
    <property type="match status" value="1"/>
</dbReference>
<dbReference type="InterPro" id="IPR003010">
    <property type="entry name" value="C-N_Hydrolase"/>
</dbReference>
<dbReference type="STRING" id="550983.A4R26_19170"/>
<dbReference type="RefSeq" id="WP_081164185.1">
    <property type="nucleotide sequence ID" value="NZ_LWBP01000134.1"/>
</dbReference>
<dbReference type="OrthoDB" id="9811121at2"/>
<dbReference type="PANTHER" id="PTHR47799">
    <property type="entry name" value="OMEGA-AMIDASE YAFV"/>
    <property type="match status" value="1"/>
</dbReference>
<proteinExistence type="predicted"/>
<dbReference type="InterPro" id="IPR052737">
    <property type="entry name" value="Omega-amidase_YafV"/>
</dbReference>
<dbReference type="CDD" id="cd07575">
    <property type="entry name" value="Xc-1258_like"/>
    <property type="match status" value="1"/>
</dbReference>
<protein>
    <submittedName>
        <fullName evidence="2">Amidohydrolase</fullName>
    </submittedName>
</protein>
<name>A0A1V9FTM5_9BACT</name>
<dbReference type="AlphaFoldDB" id="A0A1V9FTM5"/>
<sequence>MSTLTITTIQSNLHWEDKTANLQMFEEKIRGLQQRTEVVILPEMFTTGFSMQAEKLAEKMDGPAISWMKKLSAERRIILTGSLIIEEEGNYYNRLVWMLPNGQYGYYDKRHLFGYGREDRHYTPGHKRLIASVKGWKINLLVCYDLRFPVWSRQKPTVSSLADLVASEMEAHDQPVPPPQETGSSVIEQGPEYDVLIYVANWPERRNHAWKTLLQARAIENQCYVVGVNRVGNDGNDIYHSGDSMIVDAMGTVIYTKANDEDVFTTTLQKDSLEEVRNKLPFLKDADRFIIA</sequence>
<evidence type="ECO:0000259" key="1">
    <source>
        <dbReference type="PROSITE" id="PS50263"/>
    </source>
</evidence>
<reference evidence="3" key="1">
    <citation type="submission" date="2016-04" db="EMBL/GenBank/DDBJ databases">
        <authorList>
            <person name="Chen L."/>
            <person name="Zhuang W."/>
            <person name="Wang G."/>
        </authorList>
    </citation>
    <scope>NUCLEOTIDE SEQUENCE [LARGE SCALE GENOMIC DNA]</scope>
    <source>
        <strain evidence="3">208</strain>
    </source>
</reference>
<evidence type="ECO:0000313" key="2">
    <source>
        <dbReference type="EMBL" id="OQP61681.1"/>
    </source>
</evidence>
<dbReference type="GO" id="GO:0106008">
    <property type="term" value="F:2-oxoglutaramate amidase activity"/>
    <property type="evidence" value="ECO:0007669"/>
    <property type="project" value="TreeGrafter"/>
</dbReference>
<dbReference type="InterPro" id="IPR036526">
    <property type="entry name" value="C-N_Hydrolase_sf"/>
</dbReference>
<accession>A0A1V9FTM5</accession>
<gene>
    <name evidence="2" type="ORF">A4R26_19170</name>
</gene>
<feature type="domain" description="CN hydrolase" evidence="1">
    <location>
        <begin position="4"/>
        <end position="270"/>
    </location>
</feature>
<dbReference type="Pfam" id="PF00795">
    <property type="entry name" value="CN_hydrolase"/>
    <property type="match status" value="1"/>
</dbReference>
<dbReference type="Proteomes" id="UP000192276">
    <property type="component" value="Unassembled WGS sequence"/>
</dbReference>
<dbReference type="SUPFAM" id="SSF56317">
    <property type="entry name" value="Carbon-nitrogen hydrolase"/>
    <property type="match status" value="1"/>
</dbReference>
<dbReference type="EMBL" id="LWBP01000134">
    <property type="protein sequence ID" value="OQP61681.1"/>
    <property type="molecule type" value="Genomic_DNA"/>
</dbReference>
<dbReference type="GO" id="GO:0050152">
    <property type="term" value="F:omega-amidase activity"/>
    <property type="evidence" value="ECO:0007669"/>
    <property type="project" value="TreeGrafter"/>
</dbReference>
<organism evidence="2 3">
    <name type="scientific">Niastella populi</name>
    <dbReference type="NCBI Taxonomy" id="550983"/>
    <lineage>
        <taxon>Bacteria</taxon>
        <taxon>Pseudomonadati</taxon>
        <taxon>Bacteroidota</taxon>
        <taxon>Chitinophagia</taxon>
        <taxon>Chitinophagales</taxon>
        <taxon>Chitinophagaceae</taxon>
        <taxon>Niastella</taxon>
    </lineage>
</organism>
<keyword evidence="3" id="KW-1185">Reference proteome</keyword>
<dbReference type="PROSITE" id="PS50263">
    <property type="entry name" value="CN_HYDROLASE"/>
    <property type="match status" value="1"/>
</dbReference>
<evidence type="ECO:0000313" key="3">
    <source>
        <dbReference type="Proteomes" id="UP000192276"/>
    </source>
</evidence>
<comment type="caution">
    <text evidence="2">The sequence shown here is derived from an EMBL/GenBank/DDBJ whole genome shotgun (WGS) entry which is preliminary data.</text>
</comment>
<keyword evidence="2" id="KW-0378">Hydrolase</keyword>
<dbReference type="Gene3D" id="3.60.110.10">
    <property type="entry name" value="Carbon-nitrogen hydrolase"/>
    <property type="match status" value="1"/>
</dbReference>